<keyword evidence="1" id="KW-0732">Signal</keyword>
<dbReference type="InterPro" id="IPR050328">
    <property type="entry name" value="Dev_Immune_Receptor"/>
</dbReference>
<sequence length="391" mass="44131">MKTLDLSNSSISMNGSKGSVINATTFAALDFLEELDVSNNHNLPFTNLTDPNLFNYLTSLKILKMYGTTHVLNATGGYPNKLWSNVPKLEEIWIDGLPFGVSGEEFKGMPNLKNIRISGDLIDPLWLAHKYCHIEHISNEMLTNLEHVSNLSIVHSNVHSISELAFNGVKNLNVLDLWCNLELGFGNASRGFGHLNSGLKMLALNNIERRYYVIINESFARSLHNTSLTNLYIESNNIFRFDENAFINLPISLKKLYARNNRFDLDYYLTRMKDLTNLELLDLSLNKLTFFNNDTNHEFCSSGLTEIPRKGNSRLFTNEIKNAAFRIAGCINEVQIEIPAVLPPKLETLDVHSSNIGIAVYGYMSKNNSLKTVYASNSLLNSWPNPFPYIP</sequence>
<evidence type="ECO:0000313" key="2">
    <source>
        <dbReference type="EMBL" id="KAH3746403.1"/>
    </source>
</evidence>
<reference evidence="2" key="2">
    <citation type="submission" date="2020-11" db="EMBL/GenBank/DDBJ databases">
        <authorList>
            <person name="McCartney M.A."/>
            <person name="Auch B."/>
            <person name="Kono T."/>
            <person name="Mallez S."/>
            <person name="Becker A."/>
            <person name="Gohl D.M."/>
            <person name="Silverstein K.A.T."/>
            <person name="Koren S."/>
            <person name="Bechman K.B."/>
            <person name="Herman A."/>
            <person name="Abrahante J.E."/>
            <person name="Garbe J."/>
        </authorList>
    </citation>
    <scope>NUCLEOTIDE SEQUENCE</scope>
    <source>
        <strain evidence="2">Duluth1</strain>
        <tissue evidence="2">Whole animal</tissue>
    </source>
</reference>
<proteinExistence type="predicted"/>
<dbReference type="EMBL" id="JAIWYP010000010">
    <property type="protein sequence ID" value="KAH3746403.1"/>
    <property type="molecule type" value="Genomic_DNA"/>
</dbReference>
<dbReference type="Gene3D" id="3.80.10.10">
    <property type="entry name" value="Ribonuclease Inhibitor"/>
    <property type="match status" value="2"/>
</dbReference>
<reference evidence="2" key="1">
    <citation type="journal article" date="2019" name="bioRxiv">
        <title>The Genome of the Zebra Mussel, Dreissena polymorpha: A Resource for Invasive Species Research.</title>
        <authorList>
            <person name="McCartney M.A."/>
            <person name="Auch B."/>
            <person name="Kono T."/>
            <person name="Mallez S."/>
            <person name="Zhang Y."/>
            <person name="Obille A."/>
            <person name="Becker A."/>
            <person name="Abrahante J.E."/>
            <person name="Garbe J."/>
            <person name="Badalamenti J.P."/>
            <person name="Herman A."/>
            <person name="Mangelson H."/>
            <person name="Liachko I."/>
            <person name="Sullivan S."/>
            <person name="Sone E.D."/>
            <person name="Koren S."/>
            <person name="Silverstein K.A.T."/>
            <person name="Beckman K.B."/>
            <person name="Gohl D.M."/>
        </authorList>
    </citation>
    <scope>NUCLEOTIDE SEQUENCE</scope>
    <source>
        <strain evidence="2">Duluth1</strain>
        <tissue evidence="2">Whole animal</tissue>
    </source>
</reference>
<name>A0A9D4DCB6_DREPO</name>
<dbReference type="AlphaFoldDB" id="A0A9D4DCB6"/>
<evidence type="ECO:0000256" key="1">
    <source>
        <dbReference type="ARBA" id="ARBA00022729"/>
    </source>
</evidence>
<comment type="caution">
    <text evidence="2">The sequence shown here is derived from an EMBL/GenBank/DDBJ whole genome shotgun (WGS) entry which is preliminary data.</text>
</comment>
<keyword evidence="3" id="KW-1185">Reference proteome</keyword>
<organism evidence="2 3">
    <name type="scientific">Dreissena polymorpha</name>
    <name type="common">Zebra mussel</name>
    <name type="synonym">Mytilus polymorpha</name>
    <dbReference type="NCBI Taxonomy" id="45954"/>
    <lineage>
        <taxon>Eukaryota</taxon>
        <taxon>Metazoa</taxon>
        <taxon>Spiralia</taxon>
        <taxon>Lophotrochozoa</taxon>
        <taxon>Mollusca</taxon>
        <taxon>Bivalvia</taxon>
        <taxon>Autobranchia</taxon>
        <taxon>Heteroconchia</taxon>
        <taxon>Euheterodonta</taxon>
        <taxon>Imparidentia</taxon>
        <taxon>Neoheterodontei</taxon>
        <taxon>Myida</taxon>
        <taxon>Dreissenoidea</taxon>
        <taxon>Dreissenidae</taxon>
        <taxon>Dreissena</taxon>
    </lineage>
</organism>
<dbReference type="Proteomes" id="UP000828390">
    <property type="component" value="Unassembled WGS sequence"/>
</dbReference>
<evidence type="ECO:0000313" key="3">
    <source>
        <dbReference type="Proteomes" id="UP000828390"/>
    </source>
</evidence>
<accession>A0A9D4DCB6</accession>
<gene>
    <name evidence="2" type="ORF">DPMN_180810</name>
</gene>
<dbReference type="InterPro" id="IPR032675">
    <property type="entry name" value="LRR_dom_sf"/>
</dbReference>
<dbReference type="SUPFAM" id="SSF52058">
    <property type="entry name" value="L domain-like"/>
    <property type="match status" value="1"/>
</dbReference>
<dbReference type="PANTHER" id="PTHR24373:SF392">
    <property type="entry name" value="NEPHROCAN"/>
    <property type="match status" value="1"/>
</dbReference>
<protein>
    <submittedName>
        <fullName evidence="2">Uncharacterized protein</fullName>
    </submittedName>
</protein>
<dbReference type="PANTHER" id="PTHR24373">
    <property type="entry name" value="SLIT RELATED LEUCINE-RICH REPEAT NEURONAL PROTEIN"/>
    <property type="match status" value="1"/>
</dbReference>